<dbReference type="PANTHER" id="PTHR24147">
    <property type="entry name" value="ANKYRIN REPEAT DOMAIN 36-RELATED"/>
    <property type="match status" value="1"/>
</dbReference>
<dbReference type="SUPFAM" id="SSF57997">
    <property type="entry name" value="Tropomyosin"/>
    <property type="match status" value="1"/>
</dbReference>
<dbReference type="Pfam" id="PF14915">
    <property type="entry name" value="CCDC144C"/>
    <property type="match status" value="1"/>
</dbReference>
<dbReference type="InterPro" id="IPR039497">
    <property type="entry name" value="CC144C-like_CC_dom"/>
</dbReference>
<name>A0ABM1VY81_APLCA</name>
<evidence type="ECO:0000256" key="2">
    <source>
        <dbReference type="SAM" id="Coils"/>
    </source>
</evidence>
<feature type="domain" description="CCDC144C-like coiled-coil" evidence="3">
    <location>
        <begin position="3"/>
        <end position="353"/>
    </location>
</feature>
<evidence type="ECO:0000256" key="1">
    <source>
        <dbReference type="ARBA" id="ARBA00023054"/>
    </source>
</evidence>
<feature type="coiled-coil region" evidence="2">
    <location>
        <begin position="474"/>
        <end position="543"/>
    </location>
</feature>
<keyword evidence="1 2" id="KW-0175">Coiled coil</keyword>
<feature type="coiled-coil region" evidence="2">
    <location>
        <begin position="1"/>
        <end position="438"/>
    </location>
</feature>
<protein>
    <submittedName>
        <fullName evidence="5">Ankyrin repeat domain-containing protein 26 isoform X2</fullName>
    </submittedName>
</protein>
<gene>
    <name evidence="5" type="primary">LOC101860039</name>
</gene>
<proteinExistence type="predicted"/>
<dbReference type="GeneID" id="101860039"/>
<evidence type="ECO:0000313" key="4">
    <source>
        <dbReference type="Proteomes" id="UP000694888"/>
    </source>
</evidence>
<reference evidence="5" key="1">
    <citation type="submission" date="2025-08" db="UniProtKB">
        <authorList>
            <consortium name="RefSeq"/>
        </authorList>
    </citation>
    <scope>IDENTIFICATION</scope>
</reference>
<sequence length="765" mass="88753">MDKLRAELYALKMEMDRQRSRFKDEVTLMGAENEELLSKNEELKNDIRLNEEALAHATMQYNIQVASLRTEISTASASTDRERATREKLEAEIESLKTRLFASNQEMDKINRVRNELERDHRREKETWVREMERKEEEVNMLKDNAQHLNQRLHATDSKFNSMENELHVSNTSLMERTSQLQQIRQDLERQKTAHEQLDQNNKLEKDHNAKLQAKVESIQEKLSHQQHENLSLKQQMDSLKLSGGGLPGSEANEKLNAILTNLRADSERARASLEERNTSLVEQVARLKEEVRSGETRRATLEQELRRLHEEHSDMVKKLSHAEASLQMTMRSKDQLEQERAQLRVEMEKLQQRYQSTHDKSVEAQARVSELVDRLEKAEHSSLFSTQQLANTSANMQAVTKSKSELDESMQQLQIDNARLEAELKYEKQRADMLSQDLQDSQKVRSSLEALCANLKSSSAHLEEKLGSEQSGLEDSRLDIADLERNKQFSESRLGEEKSRVNLVNEEKRSLEARLGEEMEKNQQLQKDVNTLKLHLKSAKNKMKAQMGEAGGGDLRSELEARYRLELNRKLDDVNRFLDTQSLLRDRLDTSRTEAETNLLFDKRKLEEENNNLRVKYEQAVAQRETKEMEARRFRELYESEMKWRMRISDQLTLATDKGFNLKSKLNSERMHRNRLTGSIGNLNSSIVSNNSFEAVRVNGIHDDELSSKIKAELDRSIAKHLEAAPHNHNKPVLRPGKEAARFTSSFTQASHDYIDLLKRKYCV</sequence>
<evidence type="ECO:0000313" key="5">
    <source>
        <dbReference type="RefSeq" id="XP_035827374.1"/>
    </source>
</evidence>
<keyword evidence="4" id="KW-1185">Reference proteome</keyword>
<dbReference type="InterPro" id="IPR050657">
    <property type="entry name" value="Ankyrin_repeat_domain"/>
</dbReference>
<dbReference type="RefSeq" id="XP_035827374.1">
    <property type="nucleotide sequence ID" value="XM_035971481.1"/>
</dbReference>
<dbReference type="Proteomes" id="UP000694888">
    <property type="component" value="Unplaced"/>
</dbReference>
<feature type="coiled-coil region" evidence="2">
    <location>
        <begin position="604"/>
        <end position="631"/>
    </location>
</feature>
<evidence type="ECO:0000259" key="3">
    <source>
        <dbReference type="Pfam" id="PF14915"/>
    </source>
</evidence>
<dbReference type="PANTHER" id="PTHR24147:SF53">
    <property type="entry name" value="ANKYRIN REPEAT DOMAIN 26"/>
    <property type="match status" value="1"/>
</dbReference>
<organism evidence="4 5">
    <name type="scientific">Aplysia californica</name>
    <name type="common">California sea hare</name>
    <dbReference type="NCBI Taxonomy" id="6500"/>
    <lineage>
        <taxon>Eukaryota</taxon>
        <taxon>Metazoa</taxon>
        <taxon>Spiralia</taxon>
        <taxon>Lophotrochozoa</taxon>
        <taxon>Mollusca</taxon>
        <taxon>Gastropoda</taxon>
        <taxon>Heterobranchia</taxon>
        <taxon>Euthyneura</taxon>
        <taxon>Tectipleura</taxon>
        <taxon>Aplysiida</taxon>
        <taxon>Aplysioidea</taxon>
        <taxon>Aplysiidae</taxon>
        <taxon>Aplysia</taxon>
    </lineage>
</organism>
<accession>A0ABM1VY81</accession>